<evidence type="ECO:0000313" key="2">
    <source>
        <dbReference type="EMBL" id="MFD2727013.1"/>
    </source>
</evidence>
<dbReference type="Pfam" id="PF00535">
    <property type="entry name" value="Glycos_transf_2"/>
    <property type="match status" value="1"/>
</dbReference>
<dbReference type="InterPro" id="IPR001173">
    <property type="entry name" value="Glyco_trans_2-like"/>
</dbReference>
<proteinExistence type="predicted"/>
<reference evidence="3" key="1">
    <citation type="journal article" date="2019" name="Int. J. Syst. Evol. Microbiol.">
        <title>The Global Catalogue of Microorganisms (GCM) 10K type strain sequencing project: providing services to taxonomists for standard genome sequencing and annotation.</title>
        <authorList>
            <consortium name="The Broad Institute Genomics Platform"/>
            <consortium name="The Broad Institute Genome Sequencing Center for Infectious Disease"/>
            <person name="Wu L."/>
            <person name="Ma J."/>
        </authorList>
    </citation>
    <scope>NUCLEOTIDE SEQUENCE [LARGE SCALE GENOMIC DNA]</scope>
    <source>
        <strain evidence="3">KCTC 42398</strain>
    </source>
</reference>
<evidence type="ECO:0000259" key="1">
    <source>
        <dbReference type="Pfam" id="PF00535"/>
    </source>
</evidence>
<gene>
    <name evidence="2" type="ORF">ACFSR8_12380</name>
</gene>
<sequence>MNRKKDIAILIVVPCFNEEHRLKTEAFLRFSIDYPNIHFLFVNDGSTDNTAQILRDLCQENHSLNNISFDANRGKAEAVRQGVLFAQKELDQYDFIGFLDADLSTPLFEINNFISAIALHENIKFVLGIRVIRLGAIIEQNRIRYHLSRVFANLAGFVLKEPLFDTQCGAKLFHTSIVHKLFEEAFISKWLFDVELIARFKIFYSGRPDHVILEHPLEEWRGIKGSKIKKRHFLNVPYHLTKIWLKYRKEIKKSHPLTKQ</sequence>
<keyword evidence="2" id="KW-0328">Glycosyltransferase</keyword>
<dbReference type="EMBL" id="JBHULY010000027">
    <property type="protein sequence ID" value="MFD2727013.1"/>
    <property type="molecule type" value="Genomic_DNA"/>
</dbReference>
<dbReference type="SUPFAM" id="SSF53448">
    <property type="entry name" value="Nucleotide-diphospho-sugar transferases"/>
    <property type="match status" value="1"/>
</dbReference>
<accession>A0ABW5TEJ8</accession>
<organism evidence="2 3">
    <name type="scientific">Hyunsoonleella rubra</name>
    <dbReference type="NCBI Taxonomy" id="1737062"/>
    <lineage>
        <taxon>Bacteria</taxon>
        <taxon>Pseudomonadati</taxon>
        <taxon>Bacteroidota</taxon>
        <taxon>Flavobacteriia</taxon>
        <taxon>Flavobacteriales</taxon>
        <taxon>Flavobacteriaceae</taxon>
    </lineage>
</organism>
<dbReference type="PANTHER" id="PTHR10859:SF91">
    <property type="entry name" value="DOLICHYL-PHOSPHATE BETA-GLUCOSYLTRANSFERASE"/>
    <property type="match status" value="1"/>
</dbReference>
<dbReference type="RefSeq" id="WP_380292496.1">
    <property type="nucleotide sequence ID" value="NZ_JBHULY010000027.1"/>
</dbReference>
<feature type="domain" description="Glycosyltransferase 2-like" evidence="1">
    <location>
        <begin position="11"/>
        <end position="182"/>
    </location>
</feature>
<dbReference type="Gene3D" id="3.90.550.10">
    <property type="entry name" value="Spore Coat Polysaccharide Biosynthesis Protein SpsA, Chain A"/>
    <property type="match status" value="1"/>
</dbReference>
<dbReference type="PANTHER" id="PTHR10859">
    <property type="entry name" value="GLYCOSYL TRANSFERASE"/>
    <property type="match status" value="1"/>
</dbReference>
<evidence type="ECO:0000313" key="3">
    <source>
        <dbReference type="Proteomes" id="UP001597476"/>
    </source>
</evidence>
<keyword evidence="3" id="KW-1185">Reference proteome</keyword>
<dbReference type="GO" id="GO:0016757">
    <property type="term" value="F:glycosyltransferase activity"/>
    <property type="evidence" value="ECO:0007669"/>
    <property type="project" value="UniProtKB-KW"/>
</dbReference>
<comment type="caution">
    <text evidence="2">The sequence shown here is derived from an EMBL/GenBank/DDBJ whole genome shotgun (WGS) entry which is preliminary data.</text>
</comment>
<dbReference type="InterPro" id="IPR029044">
    <property type="entry name" value="Nucleotide-diphossugar_trans"/>
</dbReference>
<protein>
    <submittedName>
        <fullName evidence="2">Glycosyltransferase</fullName>
        <ecNumber evidence="2">2.4.-.-</ecNumber>
    </submittedName>
</protein>
<dbReference type="EC" id="2.4.-.-" evidence="2"/>
<dbReference type="Proteomes" id="UP001597476">
    <property type="component" value="Unassembled WGS sequence"/>
</dbReference>
<name>A0ABW5TEJ8_9FLAO</name>
<keyword evidence="2" id="KW-0808">Transferase</keyword>